<dbReference type="AlphaFoldDB" id="A0A7X5ZRU7"/>
<proteinExistence type="predicted"/>
<evidence type="ECO:0000313" key="2">
    <source>
        <dbReference type="Proteomes" id="UP000545493"/>
    </source>
</evidence>
<evidence type="ECO:0000313" key="1">
    <source>
        <dbReference type="EMBL" id="NIJ13227.1"/>
    </source>
</evidence>
<name>A0A7X5ZRU7_9PSEU</name>
<accession>A0A7X5ZRU7</accession>
<gene>
    <name evidence="1" type="ORF">FHU38_003571</name>
</gene>
<reference evidence="1 2" key="1">
    <citation type="submission" date="2020-03" db="EMBL/GenBank/DDBJ databases">
        <title>Sequencing the genomes of 1000 actinobacteria strains.</title>
        <authorList>
            <person name="Klenk H.-P."/>
        </authorList>
    </citation>
    <scope>NUCLEOTIDE SEQUENCE [LARGE SCALE GENOMIC DNA]</scope>
    <source>
        <strain evidence="1 2">DSM 45685</strain>
    </source>
</reference>
<dbReference type="Proteomes" id="UP000545493">
    <property type="component" value="Unassembled WGS sequence"/>
</dbReference>
<comment type="caution">
    <text evidence="1">The sequence shown here is derived from an EMBL/GenBank/DDBJ whole genome shotgun (WGS) entry which is preliminary data.</text>
</comment>
<sequence>MNDQLIAHFRAHCFRLDHLFDERYRAASKRVESLRAPTTTRCGAPGYGWRFRKRQGPA</sequence>
<dbReference type="EMBL" id="JAAOYM010000001">
    <property type="protein sequence ID" value="NIJ13227.1"/>
    <property type="molecule type" value="Genomic_DNA"/>
</dbReference>
<protein>
    <submittedName>
        <fullName evidence="1">Uncharacterized protein</fullName>
    </submittedName>
</protein>
<organism evidence="1 2">
    <name type="scientific">Saccharomonospora amisosensis</name>
    <dbReference type="NCBI Taxonomy" id="1128677"/>
    <lineage>
        <taxon>Bacteria</taxon>
        <taxon>Bacillati</taxon>
        <taxon>Actinomycetota</taxon>
        <taxon>Actinomycetes</taxon>
        <taxon>Pseudonocardiales</taxon>
        <taxon>Pseudonocardiaceae</taxon>
        <taxon>Saccharomonospora</taxon>
    </lineage>
</organism>
<keyword evidence="2" id="KW-1185">Reference proteome</keyword>